<proteinExistence type="predicted"/>
<protein>
    <submittedName>
        <fullName evidence="2">Uncharacterized protein</fullName>
    </submittedName>
</protein>
<reference evidence="2" key="1">
    <citation type="submission" date="2021-02" db="EMBL/GenBank/DDBJ databases">
        <authorList>
            <person name="Dougan E. K."/>
            <person name="Rhodes N."/>
            <person name="Thang M."/>
            <person name="Chan C."/>
        </authorList>
    </citation>
    <scope>NUCLEOTIDE SEQUENCE</scope>
</reference>
<feature type="non-terminal residue" evidence="2">
    <location>
        <position position="71"/>
    </location>
</feature>
<gene>
    <name evidence="2" type="ORF">PGLA2088_LOCUS18870</name>
</gene>
<accession>A0A813J618</accession>
<evidence type="ECO:0000313" key="3">
    <source>
        <dbReference type="Proteomes" id="UP000626109"/>
    </source>
</evidence>
<sequence>AATSFHHATRRTFIIRRGSGAGGEDHALRWVRVLQYTRFSSQLQAVRTQEGSARYGGPHRKHHGPHCPRED</sequence>
<name>A0A813J618_POLGL</name>
<organism evidence="2 3">
    <name type="scientific">Polarella glacialis</name>
    <name type="common">Dinoflagellate</name>
    <dbReference type="NCBI Taxonomy" id="89957"/>
    <lineage>
        <taxon>Eukaryota</taxon>
        <taxon>Sar</taxon>
        <taxon>Alveolata</taxon>
        <taxon>Dinophyceae</taxon>
        <taxon>Suessiales</taxon>
        <taxon>Suessiaceae</taxon>
        <taxon>Polarella</taxon>
    </lineage>
</organism>
<evidence type="ECO:0000313" key="2">
    <source>
        <dbReference type="EMBL" id="CAE8674214.1"/>
    </source>
</evidence>
<evidence type="ECO:0000256" key="1">
    <source>
        <dbReference type="SAM" id="MobiDB-lite"/>
    </source>
</evidence>
<feature type="compositionally biased region" description="Basic residues" evidence="1">
    <location>
        <begin position="57"/>
        <end position="71"/>
    </location>
</feature>
<dbReference type="Proteomes" id="UP000626109">
    <property type="component" value="Unassembled WGS sequence"/>
</dbReference>
<feature type="region of interest" description="Disordered" evidence="1">
    <location>
        <begin position="47"/>
        <end position="71"/>
    </location>
</feature>
<comment type="caution">
    <text evidence="2">The sequence shown here is derived from an EMBL/GenBank/DDBJ whole genome shotgun (WGS) entry which is preliminary data.</text>
</comment>
<feature type="non-terminal residue" evidence="2">
    <location>
        <position position="1"/>
    </location>
</feature>
<dbReference type="AlphaFoldDB" id="A0A813J618"/>
<dbReference type="EMBL" id="CAJNNW010024783">
    <property type="protein sequence ID" value="CAE8674214.1"/>
    <property type="molecule type" value="Genomic_DNA"/>
</dbReference>